<dbReference type="EMBL" id="NIGF01000008">
    <property type="protein sequence ID" value="PQV63906.1"/>
    <property type="molecule type" value="Genomic_DNA"/>
</dbReference>
<dbReference type="Proteomes" id="UP000237684">
    <property type="component" value="Unassembled WGS sequence"/>
</dbReference>
<evidence type="ECO:0000259" key="1">
    <source>
        <dbReference type="PROSITE" id="PS51819"/>
    </source>
</evidence>
<dbReference type="InterPro" id="IPR029068">
    <property type="entry name" value="Glyas_Bleomycin-R_OHBP_Dase"/>
</dbReference>
<accession>A0A2S8SSZ9</accession>
<dbReference type="CDD" id="cd07251">
    <property type="entry name" value="VOC_like"/>
    <property type="match status" value="1"/>
</dbReference>
<evidence type="ECO:0000313" key="2">
    <source>
        <dbReference type="EMBL" id="PQV63906.1"/>
    </source>
</evidence>
<gene>
    <name evidence="2" type="ORF">B1R32_108117</name>
</gene>
<reference evidence="2 3" key="1">
    <citation type="journal article" date="2018" name="Syst. Appl. Microbiol.">
        <title>Abditibacterium utsteinense sp. nov., the first cultivated member of candidate phylum FBP, isolated from ice-free Antarctic soil samples.</title>
        <authorList>
            <person name="Tahon G."/>
            <person name="Tytgat B."/>
            <person name="Lebbe L."/>
            <person name="Carlier A."/>
            <person name="Willems A."/>
        </authorList>
    </citation>
    <scope>NUCLEOTIDE SEQUENCE [LARGE SCALE GENOMIC DNA]</scope>
    <source>
        <strain evidence="2 3">LMG 29911</strain>
    </source>
</reference>
<dbReference type="Gene3D" id="3.10.180.10">
    <property type="entry name" value="2,3-Dihydroxybiphenyl 1,2-Dioxygenase, domain 1"/>
    <property type="match status" value="1"/>
</dbReference>
<evidence type="ECO:0000313" key="3">
    <source>
        <dbReference type="Proteomes" id="UP000237684"/>
    </source>
</evidence>
<protein>
    <recommendedName>
        <fullName evidence="1">VOC domain-containing protein</fullName>
    </recommendedName>
</protein>
<dbReference type="InterPro" id="IPR004360">
    <property type="entry name" value="Glyas_Fos-R_dOase_dom"/>
</dbReference>
<dbReference type="InParanoid" id="A0A2S8SSZ9"/>
<dbReference type="RefSeq" id="WP_105483746.1">
    <property type="nucleotide sequence ID" value="NZ_NIGF01000008.1"/>
</dbReference>
<dbReference type="Pfam" id="PF00903">
    <property type="entry name" value="Glyoxalase"/>
    <property type="match status" value="1"/>
</dbReference>
<dbReference type="InterPro" id="IPR037523">
    <property type="entry name" value="VOC_core"/>
</dbReference>
<feature type="domain" description="VOC" evidence="1">
    <location>
        <begin position="4"/>
        <end position="130"/>
    </location>
</feature>
<dbReference type="PANTHER" id="PTHR36503">
    <property type="entry name" value="BLR2520 PROTEIN"/>
    <property type="match status" value="1"/>
</dbReference>
<sequence>MQPRISFITLGVRDLSRAIAFYRDGLGLPTDTKYEGVAFIPMGSVRLSLYPLDDLAKDAELAPQENAPSQPFPGFTIAHNVATREEVAEVIETAIRAGGTLVKAAQDAFWGGVSGYFRDPDGFLWEVAWNPHFALE</sequence>
<proteinExistence type="predicted"/>
<dbReference type="OrthoDB" id="9797663at2"/>
<dbReference type="SUPFAM" id="SSF54593">
    <property type="entry name" value="Glyoxalase/Bleomycin resistance protein/Dihydroxybiphenyl dioxygenase"/>
    <property type="match status" value="1"/>
</dbReference>
<organism evidence="2 3">
    <name type="scientific">Abditibacterium utsteinense</name>
    <dbReference type="NCBI Taxonomy" id="1960156"/>
    <lineage>
        <taxon>Bacteria</taxon>
        <taxon>Pseudomonadati</taxon>
        <taxon>Abditibacteriota</taxon>
        <taxon>Abditibacteriia</taxon>
        <taxon>Abditibacteriales</taxon>
        <taxon>Abditibacteriaceae</taxon>
        <taxon>Abditibacterium</taxon>
    </lineage>
</organism>
<dbReference type="PANTHER" id="PTHR36503:SF1">
    <property type="entry name" value="BLR2520 PROTEIN"/>
    <property type="match status" value="1"/>
</dbReference>
<dbReference type="AlphaFoldDB" id="A0A2S8SSZ9"/>
<dbReference type="PROSITE" id="PS51819">
    <property type="entry name" value="VOC"/>
    <property type="match status" value="1"/>
</dbReference>
<comment type="caution">
    <text evidence="2">The sequence shown here is derived from an EMBL/GenBank/DDBJ whole genome shotgun (WGS) entry which is preliminary data.</text>
</comment>
<name>A0A2S8SSZ9_9BACT</name>
<keyword evidence="3" id="KW-1185">Reference proteome</keyword>